<dbReference type="SMART" id="SM00719">
    <property type="entry name" value="Plus3"/>
    <property type="match status" value="1"/>
</dbReference>
<dbReference type="GO" id="GO:0003677">
    <property type="term" value="F:DNA binding"/>
    <property type="evidence" value="ECO:0007669"/>
    <property type="project" value="InterPro"/>
</dbReference>
<dbReference type="SUPFAM" id="SSF159042">
    <property type="entry name" value="Plus3-like"/>
    <property type="match status" value="1"/>
</dbReference>
<feature type="region of interest" description="Disordered" evidence="6">
    <location>
        <begin position="510"/>
        <end position="569"/>
    </location>
</feature>
<dbReference type="Proteomes" id="UP001309876">
    <property type="component" value="Unassembled WGS sequence"/>
</dbReference>
<gene>
    <name evidence="8" type="primary">RTF1</name>
    <name evidence="8" type="ORF">LTR05_008106</name>
</gene>
<dbReference type="PANTHER" id="PTHR13115">
    <property type="entry name" value="RNA POLYMERASE-ASSOCIATED PROTEIN RTF1 HOMOLOG"/>
    <property type="match status" value="1"/>
</dbReference>
<feature type="compositionally biased region" description="Low complexity" evidence="6">
    <location>
        <begin position="21"/>
        <end position="37"/>
    </location>
</feature>
<evidence type="ECO:0000313" key="8">
    <source>
        <dbReference type="EMBL" id="KAK5081312.1"/>
    </source>
</evidence>
<keyword evidence="5" id="KW-0175">Coiled coil</keyword>
<keyword evidence="2" id="KW-0805">Transcription regulation</keyword>
<evidence type="ECO:0000259" key="7">
    <source>
        <dbReference type="PROSITE" id="PS51360"/>
    </source>
</evidence>
<comment type="caution">
    <text evidence="8">The sequence shown here is derived from an EMBL/GenBank/DDBJ whole genome shotgun (WGS) entry which is preliminary data.</text>
</comment>
<accession>A0AAN7STT8</accession>
<evidence type="ECO:0000256" key="4">
    <source>
        <dbReference type="ARBA" id="ARBA00023242"/>
    </source>
</evidence>
<evidence type="ECO:0000256" key="1">
    <source>
        <dbReference type="ARBA" id="ARBA00004123"/>
    </source>
</evidence>
<dbReference type="AlphaFoldDB" id="A0AAN7STT8"/>
<evidence type="ECO:0000256" key="2">
    <source>
        <dbReference type="ARBA" id="ARBA00023015"/>
    </source>
</evidence>
<dbReference type="PROSITE" id="PS51360">
    <property type="entry name" value="PLUS3"/>
    <property type="match status" value="1"/>
</dbReference>
<feature type="compositionally biased region" description="Basic and acidic residues" evidence="6">
    <location>
        <begin position="142"/>
        <end position="151"/>
    </location>
</feature>
<dbReference type="InterPro" id="IPR004343">
    <property type="entry name" value="Plus-3_dom"/>
</dbReference>
<keyword evidence="9" id="KW-1185">Reference proteome</keyword>
<feature type="compositionally biased region" description="Basic and acidic residues" evidence="6">
    <location>
        <begin position="122"/>
        <end position="133"/>
    </location>
</feature>
<dbReference type="GO" id="GO:1990269">
    <property type="term" value="F:RNA polymerase II C-terminal domain phosphoserine binding"/>
    <property type="evidence" value="ECO:0007669"/>
    <property type="project" value="TreeGrafter"/>
</dbReference>
<dbReference type="FunFam" id="3.90.70.200:FF:000005">
    <property type="entry name" value="Related to Pol II transcription elongation factor"/>
    <property type="match status" value="1"/>
</dbReference>
<keyword evidence="4" id="KW-0539">Nucleus</keyword>
<proteinExistence type="predicted"/>
<evidence type="ECO:0000313" key="9">
    <source>
        <dbReference type="Proteomes" id="UP001309876"/>
    </source>
</evidence>
<sequence length="600" mass="67182">MADLDAELLALAGDDSEGEGSIASSPQRRSSSPAKESSPPPPTRNSAARGSRKARKRRNYSDDEEEDMSVSEQSAAMSESEAEADFEPEEKAMFAYERLYHSAAEKAEIEAKPEIEREAILAERTEQLEHHEQNAQLRRMLLSREKEEAKKSAKKRKTSNADLDEQRKSSRQRTKTGGSKDALAAYRKQREDKAALEERRRSGKASPRRDHPRDDHSDADAEGDSDIDYNYGSRKRQKQSPTPPKDDPPAELQDIQRIRIGRENFAQVCYTPGFEDAITNCFARVCLGPGRNPGQNEYRICSIKGFQEGRPYAIEGPNHKAFLTNKYIIAAHGKATKPWSFLECSNSRFTDDEWRRYRLTMANEDCNMPTRGQVNAKLERIGKLITHRFSDVEISQKLKQQQSLLDTVNRTTERKALKQKIQAAEDAGDDEQIRDLEDQLLNLVPLKLALGTTLQPSQVQQQKANNEADRLAELNRRNQRLTSENIQKAAMLKRRAYKKVEVNQVDKDRLVPPKPKALDDDLFGSGSDISRAGTPVNGAGSRAGTPLMSGLSNGTPRSGTPLSMRTGGEMKKGLPVIKKGKRDDQVLQGLDLGIDIDIDI</sequence>
<evidence type="ECO:0000256" key="5">
    <source>
        <dbReference type="SAM" id="Coils"/>
    </source>
</evidence>
<evidence type="ECO:0000256" key="6">
    <source>
        <dbReference type="SAM" id="MobiDB-lite"/>
    </source>
</evidence>
<dbReference type="EMBL" id="JAVRRJ010000010">
    <property type="protein sequence ID" value="KAK5081312.1"/>
    <property type="molecule type" value="Genomic_DNA"/>
</dbReference>
<comment type="subcellular location">
    <subcellularLocation>
        <location evidence="1">Nucleus</location>
    </subcellularLocation>
</comment>
<feature type="domain" description="Plus3" evidence="7">
    <location>
        <begin position="249"/>
        <end position="386"/>
    </location>
</feature>
<dbReference type="InterPro" id="IPR036128">
    <property type="entry name" value="Plus3-like_sf"/>
</dbReference>
<dbReference type="PANTHER" id="PTHR13115:SF8">
    <property type="entry name" value="RNA POLYMERASE-ASSOCIATED PROTEIN RTF1 HOMOLOG"/>
    <property type="match status" value="1"/>
</dbReference>
<organism evidence="8 9">
    <name type="scientific">Lithohypha guttulata</name>
    <dbReference type="NCBI Taxonomy" id="1690604"/>
    <lineage>
        <taxon>Eukaryota</taxon>
        <taxon>Fungi</taxon>
        <taxon>Dikarya</taxon>
        <taxon>Ascomycota</taxon>
        <taxon>Pezizomycotina</taxon>
        <taxon>Eurotiomycetes</taxon>
        <taxon>Chaetothyriomycetidae</taxon>
        <taxon>Chaetothyriales</taxon>
        <taxon>Trichomeriaceae</taxon>
        <taxon>Lithohypha</taxon>
    </lineage>
</organism>
<dbReference type="Pfam" id="PF03126">
    <property type="entry name" value="Plus-3"/>
    <property type="match status" value="1"/>
</dbReference>
<feature type="compositionally biased region" description="Polar residues" evidence="6">
    <location>
        <begin position="550"/>
        <end position="563"/>
    </location>
</feature>
<feature type="coiled-coil region" evidence="5">
    <location>
        <begin position="414"/>
        <end position="484"/>
    </location>
</feature>
<name>A0AAN7STT8_9EURO</name>
<feature type="compositionally biased region" description="Basic and acidic residues" evidence="6">
    <location>
        <begin position="188"/>
        <end position="200"/>
    </location>
</feature>
<reference evidence="8 9" key="1">
    <citation type="submission" date="2023-08" db="EMBL/GenBank/DDBJ databases">
        <title>Black Yeasts Isolated from many extreme environments.</title>
        <authorList>
            <person name="Coleine C."/>
            <person name="Stajich J.E."/>
            <person name="Selbmann L."/>
        </authorList>
    </citation>
    <scope>NUCLEOTIDE SEQUENCE [LARGE SCALE GENOMIC DNA]</scope>
    <source>
        <strain evidence="8 9">CCFEE 5910</strain>
    </source>
</reference>
<feature type="compositionally biased region" description="Low complexity" evidence="6">
    <location>
        <begin position="70"/>
        <end position="79"/>
    </location>
</feature>
<feature type="compositionally biased region" description="Basic and acidic residues" evidence="6">
    <location>
        <begin position="510"/>
        <end position="519"/>
    </location>
</feature>
<feature type="region of interest" description="Disordered" evidence="6">
    <location>
        <begin position="1"/>
        <end position="90"/>
    </location>
</feature>
<feature type="compositionally biased region" description="Basic and acidic residues" evidence="6">
    <location>
        <begin position="207"/>
        <end position="219"/>
    </location>
</feature>
<keyword evidence="3" id="KW-0804">Transcription</keyword>
<dbReference type="GO" id="GO:0016593">
    <property type="term" value="C:Cdc73/Paf1 complex"/>
    <property type="evidence" value="ECO:0007669"/>
    <property type="project" value="TreeGrafter"/>
</dbReference>
<protein>
    <submittedName>
        <fullName evidence="8">RNA polymerase-associated protein rtf1</fullName>
    </submittedName>
</protein>
<evidence type="ECO:0000256" key="3">
    <source>
        <dbReference type="ARBA" id="ARBA00023163"/>
    </source>
</evidence>
<dbReference type="Gene3D" id="3.90.70.200">
    <property type="entry name" value="Plus-3 domain"/>
    <property type="match status" value="1"/>
</dbReference>
<feature type="region of interest" description="Disordered" evidence="6">
    <location>
        <begin position="122"/>
        <end position="250"/>
    </location>
</feature>